<keyword evidence="2" id="KW-0647">Proteasome</keyword>
<accession>A0A7M7KM91</accession>
<dbReference type="Pfam" id="PF02252">
    <property type="entry name" value="PA28_C"/>
    <property type="match status" value="1"/>
</dbReference>
<dbReference type="InterPro" id="IPR003186">
    <property type="entry name" value="PA28_C"/>
</dbReference>
<feature type="domain" description="Proteasome activator PA28 N-terminal" evidence="4">
    <location>
        <begin position="17"/>
        <end position="74"/>
    </location>
</feature>
<dbReference type="EnsemblMetazoa" id="XM_022812224">
    <property type="protein sequence ID" value="XP_022667959"/>
    <property type="gene ID" value="LOC111253174"/>
</dbReference>
<dbReference type="GO" id="GO:0005737">
    <property type="term" value="C:cytoplasm"/>
    <property type="evidence" value="ECO:0007669"/>
    <property type="project" value="TreeGrafter"/>
</dbReference>
<dbReference type="InterPro" id="IPR003185">
    <property type="entry name" value="Proteasome_activ_PA28_N"/>
</dbReference>
<dbReference type="InterPro" id="IPR009077">
    <property type="entry name" value="Proteasome_activ_PA28"/>
</dbReference>
<dbReference type="InParanoid" id="A0A7M7KM91"/>
<evidence type="ECO:0000259" key="5">
    <source>
        <dbReference type="Pfam" id="PF02252"/>
    </source>
</evidence>
<dbReference type="GO" id="GO:0005654">
    <property type="term" value="C:nucleoplasm"/>
    <property type="evidence" value="ECO:0007669"/>
    <property type="project" value="TreeGrafter"/>
</dbReference>
<dbReference type="GO" id="GO:0061133">
    <property type="term" value="F:endopeptidase activator activity"/>
    <property type="evidence" value="ECO:0007669"/>
    <property type="project" value="TreeGrafter"/>
</dbReference>
<dbReference type="RefSeq" id="XP_022667959.1">
    <property type="nucleotide sequence ID" value="XM_022812224.1"/>
</dbReference>
<dbReference type="GO" id="GO:2000045">
    <property type="term" value="P:regulation of G1/S transition of mitotic cell cycle"/>
    <property type="evidence" value="ECO:0007669"/>
    <property type="project" value="TreeGrafter"/>
</dbReference>
<dbReference type="FunFam" id="1.20.120.180:FF:000001">
    <property type="entry name" value="Proteasome activator complex subunit 3"/>
    <property type="match status" value="1"/>
</dbReference>
<dbReference type="Pfam" id="PF02251">
    <property type="entry name" value="PA28_N"/>
    <property type="match status" value="1"/>
</dbReference>
<feature type="domain" description="Proteasome activator PA28 C-terminal" evidence="5">
    <location>
        <begin position="123"/>
        <end position="265"/>
    </location>
</feature>
<organism evidence="6 7">
    <name type="scientific">Varroa destructor</name>
    <name type="common">Honeybee mite</name>
    <dbReference type="NCBI Taxonomy" id="109461"/>
    <lineage>
        <taxon>Eukaryota</taxon>
        <taxon>Metazoa</taxon>
        <taxon>Ecdysozoa</taxon>
        <taxon>Arthropoda</taxon>
        <taxon>Chelicerata</taxon>
        <taxon>Arachnida</taxon>
        <taxon>Acari</taxon>
        <taxon>Parasitiformes</taxon>
        <taxon>Mesostigmata</taxon>
        <taxon>Gamasina</taxon>
        <taxon>Dermanyssoidea</taxon>
        <taxon>Varroidae</taxon>
        <taxon>Varroa</taxon>
    </lineage>
</organism>
<comment type="similarity">
    <text evidence="1">Belongs to the PA28 family.</text>
</comment>
<evidence type="ECO:0000256" key="1">
    <source>
        <dbReference type="ARBA" id="ARBA00005883"/>
    </source>
</evidence>
<dbReference type="Gene3D" id="1.20.120.180">
    <property type="entry name" value="Proteasome activator pa28, C-terminal domain"/>
    <property type="match status" value="1"/>
</dbReference>
<evidence type="ECO:0000256" key="3">
    <source>
        <dbReference type="SAM" id="MobiDB-lite"/>
    </source>
</evidence>
<evidence type="ECO:0000259" key="4">
    <source>
        <dbReference type="Pfam" id="PF02251"/>
    </source>
</evidence>
<sequence>MDSLYDTAERISASNSGKNKIKDLKEEMKRDAEALLLQKFPARVLRLEELLRSPEFNIRPTECHAEINVPRPSPVFDNSNQAQESPSKNHLSENGEPKAKRLCFIETDKIGGTKVLALPGGVVGLNEAITSMYTVVKPLIAQLINDCNLLKMWIQFLIPKVEDGNNFGVGIQEDCLGEVRTVEVEAAAFLDQMSRYYTARGGMITKIAKYPHVEDFRKAVDELDEKTYVTIRLTVTELRNNYSTLHDIITKNLDKIKLPRTSNTQNLY</sequence>
<keyword evidence="7" id="KW-1185">Reference proteome</keyword>
<dbReference type="AlphaFoldDB" id="A0A7M7KM91"/>
<evidence type="ECO:0000256" key="2">
    <source>
        <dbReference type="ARBA" id="ARBA00022942"/>
    </source>
</evidence>
<evidence type="ECO:0008006" key="8">
    <source>
        <dbReference type="Google" id="ProtNLM"/>
    </source>
</evidence>
<dbReference type="InterPro" id="IPR036252">
    <property type="entry name" value="Proteasome_activ_sf"/>
</dbReference>
<dbReference type="GeneID" id="111253174"/>
<feature type="region of interest" description="Disordered" evidence="3">
    <location>
        <begin position="69"/>
        <end position="95"/>
    </location>
</feature>
<dbReference type="OrthoDB" id="6591885at2759"/>
<dbReference type="RefSeq" id="XP_022667958.1">
    <property type="nucleotide sequence ID" value="XM_022812223.1"/>
</dbReference>
<feature type="compositionally biased region" description="Polar residues" evidence="3">
    <location>
        <begin position="76"/>
        <end position="89"/>
    </location>
</feature>
<dbReference type="InterPro" id="IPR036997">
    <property type="entry name" value="PA28_C_sf"/>
</dbReference>
<proteinExistence type="inferred from homology"/>
<dbReference type="FunCoup" id="A0A7M7KM91">
    <property type="interactions" value="2347"/>
</dbReference>
<reference evidence="6" key="1">
    <citation type="submission" date="2021-01" db="UniProtKB">
        <authorList>
            <consortium name="EnsemblMetazoa"/>
        </authorList>
    </citation>
    <scope>IDENTIFICATION</scope>
</reference>
<dbReference type="SUPFAM" id="SSF47216">
    <property type="entry name" value="Proteasome activator"/>
    <property type="match status" value="1"/>
</dbReference>
<dbReference type="PANTHER" id="PTHR10660">
    <property type="entry name" value="PROTEASOME REGULATOR PA28"/>
    <property type="match status" value="1"/>
</dbReference>
<dbReference type="KEGG" id="vde:111253174"/>
<dbReference type="OMA" id="KHEINIP"/>
<dbReference type="GO" id="GO:0061136">
    <property type="term" value="P:regulation of proteasomal protein catabolic process"/>
    <property type="evidence" value="ECO:0007669"/>
    <property type="project" value="TreeGrafter"/>
</dbReference>
<evidence type="ECO:0000313" key="7">
    <source>
        <dbReference type="Proteomes" id="UP000594260"/>
    </source>
</evidence>
<dbReference type="InterPro" id="IPR036996">
    <property type="entry name" value="PA28_N_sf"/>
</dbReference>
<dbReference type="PANTHER" id="PTHR10660:SF2">
    <property type="entry name" value="LD45860P"/>
    <property type="match status" value="1"/>
</dbReference>
<dbReference type="EnsemblMetazoa" id="XM_022812223">
    <property type="protein sequence ID" value="XP_022667958"/>
    <property type="gene ID" value="LOC111253174"/>
</dbReference>
<dbReference type="Gene3D" id="1.20.5.120">
    <property type="entry name" value="Proteasome activator pa28, N-terminal domain"/>
    <property type="match status" value="1"/>
</dbReference>
<evidence type="ECO:0000313" key="6">
    <source>
        <dbReference type="EnsemblMetazoa" id="XP_022667959"/>
    </source>
</evidence>
<protein>
    <recommendedName>
        <fullName evidence="8">Proteasome activator complex subunit 3</fullName>
    </recommendedName>
</protein>
<dbReference type="Proteomes" id="UP000594260">
    <property type="component" value="Unplaced"/>
</dbReference>
<dbReference type="GO" id="GO:0008537">
    <property type="term" value="C:proteasome activator complex"/>
    <property type="evidence" value="ECO:0007669"/>
    <property type="project" value="InterPro"/>
</dbReference>
<name>A0A7M7KM91_VARDE</name>